<evidence type="ECO:0000313" key="2">
    <source>
        <dbReference type="Proteomes" id="UP000499080"/>
    </source>
</evidence>
<proteinExistence type="predicted"/>
<dbReference type="EMBL" id="BGPR01001302">
    <property type="protein sequence ID" value="GBM50519.1"/>
    <property type="molecule type" value="Genomic_DNA"/>
</dbReference>
<comment type="caution">
    <text evidence="1">The sequence shown here is derived from an EMBL/GenBank/DDBJ whole genome shotgun (WGS) entry which is preliminary data.</text>
</comment>
<dbReference type="AlphaFoldDB" id="A0A4Y2GCV7"/>
<evidence type="ECO:0000313" key="1">
    <source>
        <dbReference type="EMBL" id="GBM50519.1"/>
    </source>
</evidence>
<sequence length="93" mass="11061">MIHWNTTTLSPSPLLRRFTNQEIWSEVQSGGTAAEWNFDKLPCHTQADDADNQGITKSRRFQFQIWFYTNYASFKIFNTKCFKQILYQCTKRN</sequence>
<accession>A0A4Y2GCV7</accession>
<protein>
    <submittedName>
        <fullName evidence="1">Uncharacterized protein</fullName>
    </submittedName>
</protein>
<dbReference type="Proteomes" id="UP000499080">
    <property type="component" value="Unassembled WGS sequence"/>
</dbReference>
<organism evidence="1 2">
    <name type="scientific">Araneus ventricosus</name>
    <name type="common">Orbweaver spider</name>
    <name type="synonym">Epeira ventricosa</name>
    <dbReference type="NCBI Taxonomy" id="182803"/>
    <lineage>
        <taxon>Eukaryota</taxon>
        <taxon>Metazoa</taxon>
        <taxon>Ecdysozoa</taxon>
        <taxon>Arthropoda</taxon>
        <taxon>Chelicerata</taxon>
        <taxon>Arachnida</taxon>
        <taxon>Araneae</taxon>
        <taxon>Araneomorphae</taxon>
        <taxon>Entelegynae</taxon>
        <taxon>Araneoidea</taxon>
        <taxon>Araneidae</taxon>
        <taxon>Araneus</taxon>
    </lineage>
</organism>
<reference evidence="1 2" key="1">
    <citation type="journal article" date="2019" name="Sci. Rep.">
        <title>Orb-weaving spider Araneus ventricosus genome elucidates the spidroin gene catalogue.</title>
        <authorList>
            <person name="Kono N."/>
            <person name="Nakamura H."/>
            <person name="Ohtoshi R."/>
            <person name="Moran D.A.P."/>
            <person name="Shinohara A."/>
            <person name="Yoshida Y."/>
            <person name="Fujiwara M."/>
            <person name="Mori M."/>
            <person name="Tomita M."/>
            <person name="Arakawa K."/>
        </authorList>
    </citation>
    <scope>NUCLEOTIDE SEQUENCE [LARGE SCALE GENOMIC DNA]</scope>
</reference>
<keyword evidence="2" id="KW-1185">Reference proteome</keyword>
<gene>
    <name evidence="1" type="ORF">AVEN_160741_1</name>
</gene>
<name>A0A4Y2GCV7_ARAVE</name>